<keyword evidence="3" id="KW-1185">Reference proteome</keyword>
<dbReference type="AlphaFoldDB" id="A0A2R3Z3R6"/>
<dbReference type="OrthoDB" id="1443226at2"/>
<evidence type="ECO:0000256" key="1">
    <source>
        <dbReference type="SAM" id="SignalP"/>
    </source>
</evidence>
<feature type="chain" id="PRO_5015359854" evidence="1">
    <location>
        <begin position="25"/>
        <end position="116"/>
    </location>
</feature>
<organism evidence="2 3">
    <name type="scientific">Christiangramia fulva</name>
    <dbReference type="NCBI Taxonomy" id="2126553"/>
    <lineage>
        <taxon>Bacteria</taxon>
        <taxon>Pseudomonadati</taxon>
        <taxon>Bacteroidota</taxon>
        <taxon>Flavobacteriia</taxon>
        <taxon>Flavobacteriales</taxon>
        <taxon>Flavobacteriaceae</taxon>
        <taxon>Christiangramia</taxon>
    </lineage>
</organism>
<feature type="signal peptide" evidence="1">
    <location>
        <begin position="1"/>
        <end position="24"/>
    </location>
</feature>
<dbReference type="KEGG" id="grs:C7S20_06250"/>
<dbReference type="Proteomes" id="UP000241507">
    <property type="component" value="Chromosome"/>
</dbReference>
<keyword evidence="1" id="KW-0732">Signal</keyword>
<evidence type="ECO:0000313" key="2">
    <source>
        <dbReference type="EMBL" id="AVR44899.1"/>
    </source>
</evidence>
<reference evidence="3" key="1">
    <citation type="submission" date="2018-03" db="EMBL/GenBank/DDBJ databases">
        <title>Gramella fulva sp. nov., isolated from a dry surface of tidal flat.</title>
        <authorList>
            <person name="Hwang S.H."/>
            <person name="Hwang W.M."/>
            <person name="Kang K."/>
            <person name="Ahn T.-Y."/>
        </authorList>
    </citation>
    <scope>NUCLEOTIDE SEQUENCE [LARGE SCALE GENOMIC DNA]</scope>
    <source>
        <strain evidence="3">SH35</strain>
    </source>
</reference>
<name>A0A2R3Z3R6_9FLAO</name>
<dbReference type="RefSeq" id="WP_107011677.1">
    <property type="nucleotide sequence ID" value="NZ_CP028136.1"/>
</dbReference>
<evidence type="ECO:0000313" key="3">
    <source>
        <dbReference type="Proteomes" id="UP000241507"/>
    </source>
</evidence>
<dbReference type="EMBL" id="CP028136">
    <property type="protein sequence ID" value="AVR44899.1"/>
    <property type="molecule type" value="Genomic_DNA"/>
</dbReference>
<protein>
    <submittedName>
        <fullName evidence="2">Uncharacterized protein</fullName>
    </submittedName>
</protein>
<proteinExistence type="predicted"/>
<accession>A0A2R3Z3R6</accession>
<gene>
    <name evidence="2" type="ORF">C7S20_06250</name>
</gene>
<sequence length="116" mass="13546">MKIRKLLFPLVLLQVFLLATGVKAFTFPEAHFEKIAHKGNFFKISSNDQAFLCEENDGSFFQNQLENDKDLSSVFFGTFPGFQYKLSRQPQVCIAAEPVNFRDILKKQIFPFHFFW</sequence>